<evidence type="ECO:0000313" key="1">
    <source>
        <dbReference type="EMBL" id="GCE93143.1"/>
    </source>
</evidence>
<dbReference type="EMBL" id="BIMW01000062">
    <property type="protein sequence ID" value="GCE93143.1"/>
    <property type="molecule type" value="Genomic_DNA"/>
</dbReference>
<comment type="caution">
    <text evidence="1">The sequence shown here is derived from an EMBL/GenBank/DDBJ whole genome shotgun (WGS) entry which is preliminary data.</text>
</comment>
<gene>
    <name evidence="1" type="ORF">NIES46_11920</name>
</gene>
<dbReference type="Proteomes" id="UP000326169">
    <property type="component" value="Unassembled WGS sequence"/>
</dbReference>
<name>A0A5M3T0K9_LIMPL</name>
<sequence>MVTPRLLEDLPPEFESLRSFLVSHVQPYINLAFNKQGFLAKDLSNDPLKLWETKVGGLPYLPKGMEYPCDRQTGEMMMFLLQINCADVPSIPGFQLPSQGLLQFYSSLDVPMCVLGPEPHRIIYFPEISQDESTLVTDFSFTQDKRYRDEWYHHIYTIDFSVAEDVFGDYCYNSIPDNLIDIADEFDEWLLDYQSENDFGITAKMAGFPECHSYVPEVLDKAKGQLLLEFNHPFDCSDYFYFYIDEQQLIKADFSGVKSYFMRV</sequence>
<protein>
    <recommendedName>
        <fullName evidence="3">DUF1963 domain-containing protein</fullName>
    </recommendedName>
</protein>
<dbReference type="InterPro" id="IPR015315">
    <property type="entry name" value="DUF1963"/>
</dbReference>
<organism evidence="1 2">
    <name type="scientific">Limnospira platensis NIES-46</name>
    <dbReference type="NCBI Taxonomy" id="1236695"/>
    <lineage>
        <taxon>Bacteria</taxon>
        <taxon>Bacillati</taxon>
        <taxon>Cyanobacteriota</taxon>
        <taxon>Cyanophyceae</taxon>
        <taxon>Oscillatoriophycideae</taxon>
        <taxon>Oscillatoriales</taxon>
        <taxon>Sirenicapillariaceae</taxon>
        <taxon>Limnospira</taxon>
    </lineage>
</organism>
<evidence type="ECO:0000313" key="2">
    <source>
        <dbReference type="Proteomes" id="UP000326169"/>
    </source>
</evidence>
<dbReference type="GeneID" id="301682093"/>
<dbReference type="Gene3D" id="2.30.320.10">
    <property type="entry name" value="YwqG-like"/>
    <property type="match status" value="1"/>
</dbReference>
<proteinExistence type="predicted"/>
<dbReference type="PANTHER" id="PTHR36436">
    <property type="entry name" value="SLL5081 PROTEIN"/>
    <property type="match status" value="1"/>
</dbReference>
<dbReference type="Pfam" id="PF09234">
    <property type="entry name" value="DUF1963"/>
    <property type="match status" value="1"/>
</dbReference>
<reference evidence="1 2" key="1">
    <citation type="journal article" date="2019" name="J Genomics">
        <title>The Draft Genome of a Hydrogen-producing Cyanobacterium, Arthrospira platensis NIES-46.</title>
        <authorList>
            <person name="Suzuki S."/>
            <person name="Yamaguchi H."/>
            <person name="Kawachi M."/>
        </authorList>
    </citation>
    <scope>NUCLEOTIDE SEQUENCE [LARGE SCALE GENOMIC DNA]</scope>
    <source>
        <strain evidence="1 2">NIES-46</strain>
    </source>
</reference>
<evidence type="ECO:0008006" key="3">
    <source>
        <dbReference type="Google" id="ProtNLM"/>
    </source>
</evidence>
<accession>A0A5M3T0K9</accession>
<dbReference type="InterPro" id="IPR035948">
    <property type="entry name" value="YwqG-like_sf"/>
</dbReference>
<dbReference type="RefSeq" id="WP_006617927.1">
    <property type="nucleotide sequence ID" value="NZ_BIMW01000062.1"/>
</dbReference>
<dbReference type="SUPFAM" id="SSF103032">
    <property type="entry name" value="Hypothetical protein YwqG"/>
    <property type="match status" value="1"/>
</dbReference>
<dbReference type="PANTHER" id="PTHR36436:SF6">
    <property type="entry name" value="SLL5081 PROTEIN"/>
    <property type="match status" value="1"/>
</dbReference>
<keyword evidence="2" id="KW-1185">Reference proteome</keyword>